<keyword evidence="2" id="KW-0812">Transmembrane</keyword>
<feature type="compositionally biased region" description="Low complexity" evidence="1">
    <location>
        <begin position="70"/>
        <end position="88"/>
    </location>
</feature>
<feature type="region of interest" description="Disordered" evidence="1">
    <location>
        <begin position="1"/>
        <end position="27"/>
    </location>
</feature>
<sequence>MPVTDDQPNTRTRLPAEPGAPAVPPRAHPVRSLLTVIGVVVLLLGAVAVAGRLDGQGGDTPASADGDGSGTPATNPTAPTGTAPVAAGADGIAVGHPQTEQGAQSAAANYVVALGSDRMFATDTRHAIVVALTAPEQVDDWQARLDDTYAALASQYGLDDQGASTDEDLTFVCRTIPVGTRVEEYTPERAVVSVWNTGLIGLAGEGSTQPVTESWATTTLTLEWQGGDWLISDQRQEEGPVPISGIQPASGAEEIAEAISEFGGFSYAR</sequence>
<feature type="domain" description="DUF8175" evidence="3">
    <location>
        <begin position="84"/>
        <end position="238"/>
    </location>
</feature>
<dbReference type="InterPro" id="IPR058488">
    <property type="entry name" value="DUF8175"/>
</dbReference>
<dbReference type="AlphaFoldDB" id="A0A853AAF8"/>
<evidence type="ECO:0000313" key="4">
    <source>
        <dbReference type="EMBL" id="NYI07498.1"/>
    </source>
</evidence>
<dbReference type="Pfam" id="PF26526">
    <property type="entry name" value="DUF8175"/>
    <property type="match status" value="1"/>
</dbReference>
<feature type="transmembrane region" description="Helical" evidence="2">
    <location>
        <begin position="33"/>
        <end position="53"/>
    </location>
</feature>
<protein>
    <recommendedName>
        <fullName evidence="3">DUF8175 domain-containing protein</fullName>
    </recommendedName>
</protein>
<evidence type="ECO:0000256" key="1">
    <source>
        <dbReference type="SAM" id="MobiDB-lite"/>
    </source>
</evidence>
<gene>
    <name evidence="4" type="ORF">FHU37_004527</name>
</gene>
<dbReference type="EMBL" id="JACBZD010000002">
    <property type="protein sequence ID" value="NYI07498.1"/>
    <property type="molecule type" value="Genomic_DNA"/>
</dbReference>
<dbReference type="Proteomes" id="UP000567795">
    <property type="component" value="Unassembled WGS sequence"/>
</dbReference>
<comment type="caution">
    <text evidence="4">The sequence shown here is derived from an EMBL/GenBank/DDBJ whole genome shotgun (WGS) entry which is preliminary data.</text>
</comment>
<proteinExistence type="predicted"/>
<evidence type="ECO:0000256" key="2">
    <source>
        <dbReference type="SAM" id="Phobius"/>
    </source>
</evidence>
<keyword evidence="2" id="KW-1133">Transmembrane helix</keyword>
<organism evidence="4 5">
    <name type="scientific">Allostreptomyces psammosilenae</name>
    <dbReference type="NCBI Taxonomy" id="1892865"/>
    <lineage>
        <taxon>Bacteria</taxon>
        <taxon>Bacillati</taxon>
        <taxon>Actinomycetota</taxon>
        <taxon>Actinomycetes</taxon>
        <taxon>Kitasatosporales</taxon>
        <taxon>Streptomycetaceae</taxon>
        <taxon>Allostreptomyces</taxon>
    </lineage>
</organism>
<feature type="compositionally biased region" description="Polar residues" evidence="1">
    <location>
        <begin position="1"/>
        <end position="12"/>
    </location>
</feature>
<keyword evidence="5" id="KW-1185">Reference proteome</keyword>
<reference evidence="4 5" key="1">
    <citation type="submission" date="2020-07" db="EMBL/GenBank/DDBJ databases">
        <title>Sequencing the genomes of 1000 actinobacteria strains.</title>
        <authorList>
            <person name="Klenk H.-P."/>
        </authorList>
    </citation>
    <scope>NUCLEOTIDE SEQUENCE [LARGE SCALE GENOMIC DNA]</scope>
    <source>
        <strain evidence="4 5">DSM 42178</strain>
    </source>
</reference>
<evidence type="ECO:0000259" key="3">
    <source>
        <dbReference type="Pfam" id="PF26526"/>
    </source>
</evidence>
<keyword evidence="2" id="KW-0472">Membrane</keyword>
<dbReference type="RefSeq" id="WP_179816494.1">
    <property type="nucleotide sequence ID" value="NZ_JACBZD010000002.1"/>
</dbReference>
<accession>A0A853AAF8</accession>
<name>A0A853AAF8_9ACTN</name>
<feature type="region of interest" description="Disordered" evidence="1">
    <location>
        <begin position="55"/>
        <end position="88"/>
    </location>
</feature>
<evidence type="ECO:0000313" key="5">
    <source>
        <dbReference type="Proteomes" id="UP000567795"/>
    </source>
</evidence>